<evidence type="ECO:0000313" key="9">
    <source>
        <dbReference type="EMBL" id="GFR44134.1"/>
    </source>
</evidence>
<evidence type="ECO:0000259" key="8">
    <source>
        <dbReference type="Pfam" id="PF10502"/>
    </source>
</evidence>
<dbReference type="EC" id="3.4.21.89" evidence="3"/>
<feature type="domain" description="Peptidase S26" evidence="8">
    <location>
        <begin position="128"/>
        <end position="290"/>
    </location>
</feature>
<dbReference type="GO" id="GO:0009003">
    <property type="term" value="F:signal peptidase activity"/>
    <property type="evidence" value="ECO:0007669"/>
    <property type="project" value="UniProtKB-EC"/>
</dbReference>
<evidence type="ECO:0000256" key="5">
    <source>
        <dbReference type="ARBA" id="ARBA00022801"/>
    </source>
</evidence>
<dbReference type="NCBIfam" id="TIGR02227">
    <property type="entry name" value="sigpep_I_bact"/>
    <property type="match status" value="1"/>
</dbReference>
<dbReference type="InterPro" id="IPR019533">
    <property type="entry name" value="Peptidase_S26"/>
</dbReference>
<dbReference type="InterPro" id="IPR000223">
    <property type="entry name" value="Pept_S26A_signal_pept_1"/>
</dbReference>
<dbReference type="Proteomes" id="UP001054857">
    <property type="component" value="Unassembled WGS sequence"/>
</dbReference>
<evidence type="ECO:0000256" key="2">
    <source>
        <dbReference type="ARBA" id="ARBA00009370"/>
    </source>
</evidence>
<gene>
    <name evidence="9" type="ORF">Agub_g5299</name>
</gene>
<dbReference type="PROSITE" id="PS00761">
    <property type="entry name" value="SPASE_I_3"/>
    <property type="match status" value="1"/>
</dbReference>
<feature type="region of interest" description="Disordered" evidence="7">
    <location>
        <begin position="42"/>
        <end position="111"/>
    </location>
</feature>
<dbReference type="GO" id="GO:0010027">
    <property type="term" value="P:thylakoid membrane organization"/>
    <property type="evidence" value="ECO:0007669"/>
    <property type="project" value="TreeGrafter"/>
</dbReference>
<organism evidence="9 10">
    <name type="scientific">Astrephomene gubernaculifera</name>
    <dbReference type="NCBI Taxonomy" id="47775"/>
    <lineage>
        <taxon>Eukaryota</taxon>
        <taxon>Viridiplantae</taxon>
        <taxon>Chlorophyta</taxon>
        <taxon>core chlorophytes</taxon>
        <taxon>Chlorophyceae</taxon>
        <taxon>CS clade</taxon>
        <taxon>Chlamydomonadales</taxon>
        <taxon>Astrephomenaceae</taxon>
        <taxon>Astrephomene</taxon>
    </lineage>
</organism>
<dbReference type="Pfam" id="PF10502">
    <property type="entry name" value="Peptidase_S26"/>
    <property type="match status" value="1"/>
</dbReference>
<comment type="similarity">
    <text evidence="2">Belongs to the peptidase S26 family.</text>
</comment>
<dbReference type="AlphaFoldDB" id="A0AAD3HK03"/>
<evidence type="ECO:0000313" key="10">
    <source>
        <dbReference type="Proteomes" id="UP001054857"/>
    </source>
</evidence>
<dbReference type="CDD" id="cd06530">
    <property type="entry name" value="S26_SPase_I"/>
    <property type="match status" value="1"/>
</dbReference>
<dbReference type="InterPro" id="IPR036286">
    <property type="entry name" value="LexA/Signal_pep-like_sf"/>
</dbReference>
<accession>A0AAD3HK03</accession>
<feature type="active site" evidence="6">
    <location>
        <position position="210"/>
    </location>
</feature>
<comment type="caution">
    <text evidence="9">The sequence shown here is derived from an EMBL/GenBank/DDBJ whole genome shotgun (WGS) entry which is preliminary data.</text>
</comment>
<dbReference type="GO" id="GO:0006465">
    <property type="term" value="P:signal peptide processing"/>
    <property type="evidence" value="ECO:0007669"/>
    <property type="project" value="InterPro"/>
</dbReference>
<dbReference type="PROSITE" id="PS00501">
    <property type="entry name" value="SPASE_I_1"/>
    <property type="match status" value="1"/>
</dbReference>
<dbReference type="PANTHER" id="PTHR43390">
    <property type="entry name" value="SIGNAL PEPTIDASE I"/>
    <property type="match status" value="1"/>
</dbReference>
<dbReference type="InterPro" id="IPR019758">
    <property type="entry name" value="Pept_S26A_signal_pept_1_CS"/>
</dbReference>
<keyword evidence="10" id="KW-1185">Reference proteome</keyword>
<feature type="compositionally biased region" description="Low complexity" evidence="7">
    <location>
        <begin position="52"/>
        <end position="104"/>
    </location>
</feature>
<dbReference type="SUPFAM" id="SSF51306">
    <property type="entry name" value="LexA/Signal peptidase"/>
    <property type="match status" value="1"/>
</dbReference>
<evidence type="ECO:0000256" key="6">
    <source>
        <dbReference type="PIRSR" id="PIRSR600223-1"/>
    </source>
</evidence>
<dbReference type="Gene3D" id="2.10.109.10">
    <property type="entry name" value="Umud Fragment, subunit A"/>
    <property type="match status" value="1"/>
</dbReference>
<sequence>MFTLTRLAPRVPCTGASHKARSACARLNGVRVAPTIGLQMRGAALRSTPPDTEAVASTSESAGSSSSANGAPDPKNGSNRNASNRSSTSSSSSSSSYSSSSGSSSAGGGASNSDTVGLFGMRISKDDLLTIALAVAISYGIRTFVAEPRFIPSLSMYPTFDVGDRLIAEKVTYRFLREPVSGDVIIFHPPREISPTEQPSLFGDDNVYIKRIVAVEGDTVEVHNGRTYVNGVARSEPFTAEQPLYEMPRVVVPPGDVFVMGDNRNNSYDSHLWGPLPRENIVGRAVFKYWPPWKVGALEDYTGLAAGAPAGQRGAGAPVASTAAAVVAAGAGSSAA</sequence>
<dbReference type="PRINTS" id="PR00727">
    <property type="entry name" value="LEADERPTASE"/>
</dbReference>
<proteinExistence type="inferred from homology"/>
<dbReference type="EMBL" id="BMAR01000007">
    <property type="protein sequence ID" value="GFR44134.1"/>
    <property type="molecule type" value="Genomic_DNA"/>
</dbReference>
<evidence type="ECO:0000256" key="3">
    <source>
        <dbReference type="ARBA" id="ARBA00013208"/>
    </source>
</evidence>
<protein>
    <recommendedName>
        <fullName evidence="3">signal peptidase I</fullName>
        <ecNumber evidence="3">3.4.21.89</ecNumber>
    </recommendedName>
</protein>
<keyword evidence="5" id="KW-0378">Hydrolase</keyword>
<dbReference type="InterPro" id="IPR019756">
    <property type="entry name" value="Pept_S26A_signal_pept_1_Ser-AS"/>
</dbReference>
<dbReference type="GO" id="GO:0009535">
    <property type="term" value="C:chloroplast thylakoid membrane"/>
    <property type="evidence" value="ECO:0007669"/>
    <property type="project" value="TreeGrafter"/>
</dbReference>
<reference evidence="9 10" key="1">
    <citation type="journal article" date="2021" name="Sci. Rep.">
        <title>Genome sequencing of the multicellular alga Astrephomene provides insights into convergent evolution of germ-soma differentiation.</title>
        <authorList>
            <person name="Yamashita S."/>
            <person name="Yamamoto K."/>
            <person name="Matsuzaki R."/>
            <person name="Suzuki S."/>
            <person name="Yamaguchi H."/>
            <person name="Hirooka S."/>
            <person name="Minakuchi Y."/>
            <person name="Miyagishima S."/>
            <person name="Kawachi M."/>
            <person name="Toyoda A."/>
            <person name="Nozaki H."/>
        </authorList>
    </citation>
    <scope>NUCLEOTIDE SEQUENCE [LARGE SCALE GENOMIC DNA]</scope>
    <source>
        <strain evidence="9 10">NIES-4017</strain>
    </source>
</reference>
<evidence type="ECO:0000256" key="4">
    <source>
        <dbReference type="ARBA" id="ARBA00022670"/>
    </source>
</evidence>
<evidence type="ECO:0000256" key="7">
    <source>
        <dbReference type="SAM" id="MobiDB-lite"/>
    </source>
</evidence>
<evidence type="ECO:0000256" key="1">
    <source>
        <dbReference type="ARBA" id="ARBA00000677"/>
    </source>
</evidence>
<dbReference type="PANTHER" id="PTHR43390:SF1">
    <property type="entry name" value="CHLOROPLAST PROCESSING PEPTIDASE"/>
    <property type="match status" value="1"/>
</dbReference>
<dbReference type="GO" id="GO:0004252">
    <property type="term" value="F:serine-type endopeptidase activity"/>
    <property type="evidence" value="ECO:0007669"/>
    <property type="project" value="InterPro"/>
</dbReference>
<keyword evidence="4" id="KW-0645">Protease</keyword>
<name>A0AAD3HK03_9CHLO</name>
<comment type="catalytic activity">
    <reaction evidence="1">
        <text>Cleavage of hydrophobic, N-terminal signal or leader sequences from secreted and periplasmic proteins.</text>
        <dbReference type="EC" id="3.4.21.89"/>
    </reaction>
</comment>
<feature type="active site" evidence="6">
    <location>
        <position position="155"/>
    </location>
</feature>